<keyword evidence="1" id="KW-0472">Membrane</keyword>
<accession>A0A1I8I0R4</accession>
<keyword evidence="1" id="KW-1133">Transmembrane helix</keyword>
<reference evidence="4" key="1">
    <citation type="submission" date="2016-11" db="UniProtKB">
        <authorList>
            <consortium name="WormBaseParasite"/>
        </authorList>
    </citation>
    <scope>IDENTIFICATION</scope>
</reference>
<proteinExistence type="predicted"/>
<organism evidence="3 4">
    <name type="scientific">Macrostomum lignano</name>
    <dbReference type="NCBI Taxonomy" id="282301"/>
    <lineage>
        <taxon>Eukaryota</taxon>
        <taxon>Metazoa</taxon>
        <taxon>Spiralia</taxon>
        <taxon>Lophotrochozoa</taxon>
        <taxon>Platyhelminthes</taxon>
        <taxon>Rhabditophora</taxon>
        <taxon>Macrostomorpha</taxon>
        <taxon>Macrostomida</taxon>
        <taxon>Macrostomidae</taxon>
        <taxon>Macrostomum</taxon>
    </lineage>
</organism>
<keyword evidence="1" id="KW-0812">Transmembrane</keyword>
<dbReference type="PANTHER" id="PTHR19991">
    <property type="entry name" value="L 2 01289"/>
    <property type="match status" value="1"/>
</dbReference>
<dbReference type="PANTHER" id="PTHR19991:SF2">
    <property type="entry name" value="GH08893P"/>
    <property type="match status" value="1"/>
</dbReference>
<keyword evidence="3" id="KW-1185">Reference proteome</keyword>
<sequence>MKITCIAFLIILLLFIPTVITGNSDSNKKLHLCQKVEATAATKPSANNDAHVLLVHIQHSDSNADKQLATVSTAVSHAIQMSGQSIECRYRLLSAGEADPLAPQLTAQLPVAYLLLLGQTDWQPLLFAETELTGDKLLARLTEQPAVVQDLDDGNFEGLTQAATGSTTGHWLVAFLDPKDAQLSSKTRILTGLAQSLRPLHVSAARVLLTEASHATAARFGIAKPNSLLLFRSGAFYKLPHQLHSWRLVLAFARHGYSDAKKFPVPAAPTPFDHAVDAVVAFLLSFNGVGVSPVYIAICAGLFVLMACIIAVCLCAGKGLSKVTKTD</sequence>
<evidence type="ECO:0000313" key="4">
    <source>
        <dbReference type="WBParaSite" id="maker-uti_cns_0009074-snap-gene-0.2-mRNA-1"/>
    </source>
</evidence>
<feature type="chain" id="PRO_5009320599" evidence="2">
    <location>
        <begin position="22"/>
        <end position="327"/>
    </location>
</feature>
<dbReference type="AlphaFoldDB" id="A0A1I8I0R4"/>
<evidence type="ECO:0000256" key="1">
    <source>
        <dbReference type="SAM" id="Phobius"/>
    </source>
</evidence>
<name>A0A1I8I0R4_9PLAT</name>
<evidence type="ECO:0000313" key="3">
    <source>
        <dbReference type="Proteomes" id="UP000095280"/>
    </source>
</evidence>
<dbReference type="WBParaSite" id="maker-uti_cns_0009074-snap-gene-0.2-mRNA-1">
    <property type="protein sequence ID" value="maker-uti_cns_0009074-snap-gene-0.2-mRNA-1"/>
    <property type="gene ID" value="maker-uti_cns_0009074-snap-gene-0.2"/>
</dbReference>
<feature type="signal peptide" evidence="2">
    <location>
        <begin position="1"/>
        <end position="21"/>
    </location>
</feature>
<evidence type="ECO:0000256" key="2">
    <source>
        <dbReference type="SAM" id="SignalP"/>
    </source>
</evidence>
<feature type="transmembrane region" description="Helical" evidence="1">
    <location>
        <begin position="294"/>
        <end position="317"/>
    </location>
</feature>
<keyword evidence="2" id="KW-0732">Signal</keyword>
<dbReference type="Proteomes" id="UP000095280">
    <property type="component" value="Unplaced"/>
</dbReference>
<protein>
    <submittedName>
        <fullName evidence="4">Thioredoxin domain-containing protein</fullName>
    </submittedName>
</protein>